<dbReference type="RefSeq" id="WP_254760822.1">
    <property type="nucleotide sequence ID" value="NZ_JANCLT010000016.1"/>
</dbReference>
<dbReference type="EMBL" id="JANCLT010000016">
    <property type="protein sequence ID" value="MCP8970895.1"/>
    <property type="molecule type" value="Genomic_DNA"/>
</dbReference>
<organism evidence="1 2">
    <name type="scientific">Ectobacillus ponti</name>
    <dbReference type="NCBI Taxonomy" id="2961894"/>
    <lineage>
        <taxon>Bacteria</taxon>
        <taxon>Bacillati</taxon>
        <taxon>Bacillota</taxon>
        <taxon>Bacilli</taxon>
        <taxon>Bacillales</taxon>
        <taxon>Bacillaceae</taxon>
        <taxon>Ectobacillus</taxon>
    </lineage>
</organism>
<proteinExistence type="predicted"/>
<accession>A0AA41XCG3</accession>
<comment type="caution">
    <text evidence="1">The sequence shown here is derived from an EMBL/GenBank/DDBJ whole genome shotgun (WGS) entry which is preliminary data.</text>
</comment>
<reference evidence="1" key="1">
    <citation type="submission" date="2022-07" db="EMBL/GenBank/DDBJ databases">
        <authorList>
            <person name="Li W.-J."/>
            <person name="Deng Q.-Q."/>
        </authorList>
    </citation>
    <scope>NUCLEOTIDE SEQUENCE</scope>
    <source>
        <strain evidence="1">SYSU M60031</strain>
    </source>
</reference>
<evidence type="ECO:0000313" key="1">
    <source>
        <dbReference type="EMBL" id="MCP8970895.1"/>
    </source>
</evidence>
<protein>
    <submittedName>
        <fullName evidence="1">Uncharacterized protein</fullName>
    </submittedName>
</protein>
<name>A0AA41XCG3_9BACI</name>
<dbReference type="Proteomes" id="UP001156102">
    <property type="component" value="Unassembled WGS sequence"/>
</dbReference>
<dbReference type="AlphaFoldDB" id="A0AA41XCG3"/>
<gene>
    <name evidence="1" type="ORF">NK662_20455</name>
</gene>
<evidence type="ECO:0000313" key="2">
    <source>
        <dbReference type="Proteomes" id="UP001156102"/>
    </source>
</evidence>
<sequence length="68" mass="7447">MAGLFSCGHVMKQYAVWWNKSHFSNGTKKSKNETIFFENETKKSKNGTITSKSETIPAVGGQALGIPP</sequence>
<keyword evidence="2" id="KW-1185">Reference proteome</keyword>